<evidence type="ECO:0000313" key="3">
    <source>
        <dbReference type="WBParaSite" id="nRc.2.0.1.t44931-RA"/>
    </source>
</evidence>
<protein>
    <submittedName>
        <fullName evidence="3">PiggyBac transposable element-derived protein domain-containing protein</fullName>
    </submittedName>
</protein>
<name>A0A915L2H9_ROMCU</name>
<evidence type="ECO:0000313" key="2">
    <source>
        <dbReference type="Proteomes" id="UP000887565"/>
    </source>
</evidence>
<reference evidence="3" key="1">
    <citation type="submission" date="2022-11" db="UniProtKB">
        <authorList>
            <consortium name="WormBaseParasite"/>
        </authorList>
    </citation>
    <scope>IDENTIFICATION</scope>
</reference>
<dbReference type="Pfam" id="PF13843">
    <property type="entry name" value="DDE_Tnp_1_7"/>
    <property type="match status" value="1"/>
</dbReference>
<organism evidence="2 3">
    <name type="scientific">Romanomermis culicivorax</name>
    <name type="common">Nematode worm</name>
    <dbReference type="NCBI Taxonomy" id="13658"/>
    <lineage>
        <taxon>Eukaryota</taxon>
        <taxon>Metazoa</taxon>
        <taxon>Ecdysozoa</taxon>
        <taxon>Nematoda</taxon>
        <taxon>Enoplea</taxon>
        <taxon>Dorylaimia</taxon>
        <taxon>Mermithida</taxon>
        <taxon>Mermithoidea</taxon>
        <taxon>Mermithidae</taxon>
        <taxon>Romanomermis</taxon>
    </lineage>
</organism>
<dbReference type="WBParaSite" id="nRc.2.0.1.t44931-RA">
    <property type="protein sequence ID" value="nRc.2.0.1.t44931-RA"/>
    <property type="gene ID" value="nRc.2.0.1.g44931"/>
</dbReference>
<dbReference type="AlphaFoldDB" id="A0A915L2H9"/>
<dbReference type="PANTHER" id="PTHR46599:SF3">
    <property type="entry name" value="PIGGYBAC TRANSPOSABLE ELEMENT-DERIVED PROTEIN 4"/>
    <property type="match status" value="1"/>
</dbReference>
<evidence type="ECO:0000259" key="1">
    <source>
        <dbReference type="Pfam" id="PF13843"/>
    </source>
</evidence>
<dbReference type="Proteomes" id="UP000887565">
    <property type="component" value="Unplaced"/>
</dbReference>
<feature type="domain" description="PiggyBac transposable element-derived protein" evidence="1">
    <location>
        <begin position="2"/>
        <end position="136"/>
    </location>
</feature>
<dbReference type="InterPro" id="IPR029526">
    <property type="entry name" value="PGBD"/>
</dbReference>
<dbReference type="PANTHER" id="PTHR46599">
    <property type="entry name" value="PIGGYBAC TRANSPOSABLE ELEMENT-DERIVED PROTEIN 4"/>
    <property type="match status" value="1"/>
</dbReference>
<proteinExistence type="predicted"/>
<keyword evidence="2" id="KW-1185">Reference proteome</keyword>
<accession>A0A915L2H9</accession>
<sequence length="144" mass="16721">QHKHGIKIWCANDSQNFYLHNAKIYAGRGNDEETSTPEKTVLNLTTNLRYSGRTFTMDNFFTSIPLAEKLLAERTYVVGTIRPKRYAIPNDFVDDEASSCIYHENLSLTKFQTKKEKRIFLLWTKHSRLMECDPENGQETGTRI</sequence>